<dbReference type="InterPro" id="IPR050640">
    <property type="entry name" value="Bact_2-comp_sensor_kinase"/>
</dbReference>
<dbReference type="PANTHER" id="PTHR34220:SF7">
    <property type="entry name" value="SENSOR HISTIDINE KINASE YPDA"/>
    <property type="match status" value="1"/>
</dbReference>
<keyword evidence="3" id="KW-0418">Kinase</keyword>
<keyword evidence="1" id="KW-1133">Transmembrane helix</keyword>
<feature type="transmembrane region" description="Helical" evidence="1">
    <location>
        <begin position="123"/>
        <end position="148"/>
    </location>
</feature>
<protein>
    <submittedName>
        <fullName evidence="3">Histidine kinase</fullName>
    </submittedName>
</protein>
<evidence type="ECO:0000259" key="2">
    <source>
        <dbReference type="Pfam" id="PF06580"/>
    </source>
</evidence>
<sequence>MPLTNLAKFLANARFELWYHLLIMPVFLPIGNYIFIGPRFFSNLTVFVLATLLLIPLYVIGLALLAVNVRQIFRWFPEMHQTFIRSVVMLVSLILLTLTVCVVYTFLYSQIPLFGTRFDWPTLRAICTLGLVFAIVYCLFLGVSYMYAKWQDNLQEKEELKRAALQQQFDKIKGQVNPHFLFNSLNTLTALIGENTEEAEKFVGELSKVYRYQLQANHIELTTLEAELNYVHSYAHLLGIRFGQGILFQYEVKEHHLGYCLPPATMQLLIENAVKHNIVDAASPLTITIRTDEEDQLTVSNTLQRKNLRVSSGGMGLVNISAKYRQLVEAEPLILEKDNQFIVQLPLLTPNPTNA</sequence>
<evidence type="ECO:0000256" key="1">
    <source>
        <dbReference type="SAM" id="Phobius"/>
    </source>
</evidence>
<dbReference type="GO" id="GO:0016301">
    <property type="term" value="F:kinase activity"/>
    <property type="evidence" value="ECO:0007669"/>
    <property type="project" value="UniProtKB-KW"/>
</dbReference>
<feature type="transmembrane region" description="Helical" evidence="1">
    <location>
        <begin position="87"/>
        <end position="111"/>
    </location>
</feature>
<evidence type="ECO:0000313" key="4">
    <source>
        <dbReference type="Proteomes" id="UP001501175"/>
    </source>
</evidence>
<keyword evidence="1" id="KW-0472">Membrane</keyword>
<feature type="domain" description="Signal transduction histidine kinase internal region" evidence="2">
    <location>
        <begin position="168"/>
        <end position="244"/>
    </location>
</feature>
<dbReference type="InterPro" id="IPR010559">
    <property type="entry name" value="Sig_transdc_His_kin_internal"/>
</dbReference>
<dbReference type="PANTHER" id="PTHR34220">
    <property type="entry name" value="SENSOR HISTIDINE KINASE YPDA"/>
    <property type="match status" value="1"/>
</dbReference>
<evidence type="ECO:0000313" key="3">
    <source>
        <dbReference type="EMBL" id="GAA4453371.1"/>
    </source>
</evidence>
<feature type="transmembrane region" description="Helical" evidence="1">
    <location>
        <begin position="17"/>
        <end position="35"/>
    </location>
</feature>
<dbReference type="EMBL" id="BAABHD010000022">
    <property type="protein sequence ID" value="GAA4453371.1"/>
    <property type="molecule type" value="Genomic_DNA"/>
</dbReference>
<keyword evidence="4" id="KW-1185">Reference proteome</keyword>
<reference evidence="4" key="1">
    <citation type="journal article" date="2019" name="Int. J. Syst. Evol. Microbiol.">
        <title>The Global Catalogue of Microorganisms (GCM) 10K type strain sequencing project: providing services to taxonomists for standard genome sequencing and annotation.</title>
        <authorList>
            <consortium name="The Broad Institute Genomics Platform"/>
            <consortium name="The Broad Institute Genome Sequencing Center for Infectious Disease"/>
            <person name="Wu L."/>
            <person name="Ma J."/>
        </authorList>
    </citation>
    <scope>NUCLEOTIDE SEQUENCE [LARGE SCALE GENOMIC DNA]</scope>
    <source>
        <strain evidence="4">JCM 17927</strain>
    </source>
</reference>
<dbReference type="Proteomes" id="UP001501175">
    <property type="component" value="Unassembled WGS sequence"/>
</dbReference>
<comment type="caution">
    <text evidence="3">The sequence shown here is derived from an EMBL/GenBank/DDBJ whole genome shotgun (WGS) entry which is preliminary data.</text>
</comment>
<accession>A0ABP8MRP2</accession>
<name>A0ABP8MRP2_9BACT</name>
<proteinExistence type="predicted"/>
<organism evidence="3 4">
    <name type="scientific">Nibrella saemangeumensis</name>
    <dbReference type="NCBI Taxonomy" id="1084526"/>
    <lineage>
        <taxon>Bacteria</taxon>
        <taxon>Pseudomonadati</taxon>
        <taxon>Bacteroidota</taxon>
        <taxon>Cytophagia</taxon>
        <taxon>Cytophagales</taxon>
        <taxon>Spirosomataceae</taxon>
        <taxon>Nibrella</taxon>
    </lineage>
</organism>
<keyword evidence="1" id="KW-0812">Transmembrane</keyword>
<dbReference type="Pfam" id="PF06580">
    <property type="entry name" value="His_kinase"/>
    <property type="match status" value="1"/>
</dbReference>
<gene>
    <name evidence="3" type="ORF">GCM10023189_18290</name>
</gene>
<keyword evidence="3" id="KW-0808">Transferase</keyword>
<feature type="transmembrane region" description="Helical" evidence="1">
    <location>
        <begin position="47"/>
        <end position="67"/>
    </location>
</feature>